<dbReference type="Proteomes" id="UP000676310">
    <property type="component" value="Unassembled WGS sequence"/>
</dbReference>
<evidence type="ECO:0000256" key="1">
    <source>
        <dbReference type="SAM" id="MobiDB-lite"/>
    </source>
</evidence>
<keyword evidence="4" id="KW-1185">Reference proteome</keyword>
<feature type="chain" id="PRO_5035191203" evidence="2">
    <location>
        <begin position="20"/>
        <end position="285"/>
    </location>
</feature>
<dbReference type="EMBL" id="CAJRGZ010000019">
    <property type="protein sequence ID" value="CAG5160137.1"/>
    <property type="molecule type" value="Genomic_DNA"/>
</dbReference>
<accession>A0A8J2N075</accession>
<sequence length="285" mass="31926">MKFVSIINTLTSLTAVTLGSAVTRAMLPDCTNDKKGVTACGSFNSYGNDVFQCNNLRWDWIKRCNDPNVPCNNGACVPSHAAIQQRTTECSESQKRCLTAFDRGHDGIEICKNGKWEVIDPCRCNRDPEPQCMPIVSRDIIGPHQCTEDEPKCMLRNENGNGGVLFRCKNGFWKTQMHCRPSERCHDNLTFSTCSWLDAAAVTDDNDTSTTQVRRDDDEPTGQRPLTPTCADGEKRCYTKHDLHSDTYAVFVCENGKFRFQWNVEIPLAVLMSRALTVQTISPVS</sequence>
<feature type="signal peptide" evidence="2">
    <location>
        <begin position="1"/>
        <end position="19"/>
    </location>
</feature>
<evidence type="ECO:0000256" key="2">
    <source>
        <dbReference type="SAM" id="SignalP"/>
    </source>
</evidence>
<feature type="region of interest" description="Disordered" evidence="1">
    <location>
        <begin position="205"/>
        <end position="226"/>
    </location>
</feature>
<dbReference type="OrthoDB" id="3657881at2759"/>
<comment type="caution">
    <text evidence="3">The sequence shown here is derived from an EMBL/GenBank/DDBJ whole genome shotgun (WGS) entry which is preliminary data.</text>
</comment>
<dbReference type="GeneID" id="67017558"/>
<evidence type="ECO:0000313" key="4">
    <source>
        <dbReference type="Proteomes" id="UP000676310"/>
    </source>
</evidence>
<dbReference type="AlphaFoldDB" id="A0A8J2N075"/>
<gene>
    <name evidence="3" type="ORF">ALTATR162_LOCUS5746</name>
</gene>
<reference evidence="3" key="1">
    <citation type="submission" date="2021-05" db="EMBL/GenBank/DDBJ databases">
        <authorList>
            <person name="Stam R."/>
        </authorList>
    </citation>
    <scope>NUCLEOTIDE SEQUENCE</scope>
    <source>
        <strain evidence="3">CS162</strain>
    </source>
</reference>
<keyword evidence="2" id="KW-0732">Signal</keyword>
<proteinExistence type="predicted"/>
<name>A0A8J2N075_9PLEO</name>
<organism evidence="3 4">
    <name type="scientific">Alternaria atra</name>
    <dbReference type="NCBI Taxonomy" id="119953"/>
    <lineage>
        <taxon>Eukaryota</taxon>
        <taxon>Fungi</taxon>
        <taxon>Dikarya</taxon>
        <taxon>Ascomycota</taxon>
        <taxon>Pezizomycotina</taxon>
        <taxon>Dothideomycetes</taxon>
        <taxon>Pleosporomycetidae</taxon>
        <taxon>Pleosporales</taxon>
        <taxon>Pleosporineae</taxon>
        <taxon>Pleosporaceae</taxon>
        <taxon>Alternaria</taxon>
        <taxon>Alternaria sect. Ulocladioides</taxon>
    </lineage>
</organism>
<protein>
    <submittedName>
        <fullName evidence="3">Uncharacterized protein</fullName>
    </submittedName>
</protein>
<evidence type="ECO:0000313" key="3">
    <source>
        <dbReference type="EMBL" id="CAG5160137.1"/>
    </source>
</evidence>
<dbReference type="RefSeq" id="XP_043169300.1">
    <property type="nucleotide sequence ID" value="XM_043313365.1"/>
</dbReference>